<feature type="chain" id="PRO_5011494672" evidence="2">
    <location>
        <begin position="23"/>
        <end position="242"/>
    </location>
</feature>
<sequence>MKHCIALATAVMLSGALPAAHAHNHTDHGTSASTAASPGDDASVMVRVSNPELLTALKNPKAPLAAERTPLAFDNGVSAKNCLEYSEQLAKSQPAETTRNFEIRSEYLLCDSLRLMAGKPFSAEKKSVSSGQAKALYDKLDLRTFASSLRNRADDTKYTLKTLLPGTKKSEGGAVAVETQDQHFRLEVVGTIDHGKGAGKTQEWIVWVTDEMKNGTYRSYTQVVVNPPHSASGPYTAASKPQ</sequence>
<evidence type="ECO:0000313" key="3">
    <source>
        <dbReference type="EMBL" id="SDC14161.1"/>
    </source>
</evidence>
<dbReference type="RefSeq" id="WP_092739633.1">
    <property type="nucleotide sequence ID" value="NZ_FMZC01000001.1"/>
</dbReference>
<evidence type="ECO:0000256" key="1">
    <source>
        <dbReference type="SAM" id="MobiDB-lite"/>
    </source>
</evidence>
<dbReference type="EMBL" id="FMZC01000001">
    <property type="protein sequence ID" value="SDC14161.1"/>
    <property type="molecule type" value="Genomic_DNA"/>
</dbReference>
<keyword evidence="4" id="KW-1185">Reference proteome</keyword>
<protein>
    <submittedName>
        <fullName evidence="3">Uncharacterized protein</fullName>
    </submittedName>
</protein>
<reference evidence="3 4" key="1">
    <citation type="submission" date="2016-10" db="EMBL/GenBank/DDBJ databases">
        <authorList>
            <person name="de Groot N.N."/>
        </authorList>
    </citation>
    <scope>NUCLEOTIDE SEQUENCE [LARGE SCALE GENOMIC DNA]</scope>
    <source>
        <strain evidence="3 4">DSM 16619</strain>
    </source>
</reference>
<evidence type="ECO:0000313" key="4">
    <source>
        <dbReference type="Proteomes" id="UP000198781"/>
    </source>
</evidence>
<accession>A0A1G6J634</accession>
<gene>
    <name evidence="3" type="ORF">SAMN05192589_101326</name>
</gene>
<feature type="signal peptide" evidence="2">
    <location>
        <begin position="1"/>
        <end position="22"/>
    </location>
</feature>
<dbReference type="OrthoDB" id="8808186at2"/>
<keyword evidence="2" id="KW-0732">Signal</keyword>
<dbReference type="STRING" id="187868.SAMN05192589_101326"/>
<feature type="region of interest" description="Disordered" evidence="1">
    <location>
        <begin position="21"/>
        <end position="41"/>
    </location>
</feature>
<proteinExistence type="predicted"/>
<name>A0A1G6J634_9BURK</name>
<dbReference type="Proteomes" id="UP000198781">
    <property type="component" value="Unassembled WGS sequence"/>
</dbReference>
<evidence type="ECO:0000256" key="2">
    <source>
        <dbReference type="SAM" id="SignalP"/>
    </source>
</evidence>
<dbReference type="AlphaFoldDB" id="A0A1G6J634"/>
<organism evidence="3 4">
    <name type="scientific">Paracidovorax valerianellae</name>
    <dbReference type="NCBI Taxonomy" id="187868"/>
    <lineage>
        <taxon>Bacteria</taxon>
        <taxon>Pseudomonadati</taxon>
        <taxon>Pseudomonadota</taxon>
        <taxon>Betaproteobacteria</taxon>
        <taxon>Burkholderiales</taxon>
        <taxon>Comamonadaceae</taxon>
        <taxon>Paracidovorax</taxon>
    </lineage>
</organism>